<keyword evidence="1" id="KW-0479">Metal-binding</keyword>
<evidence type="ECO:0000256" key="1">
    <source>
        <dbReference type="RuleBase" id="RU003682"/>
    </source>
</evidence>
<dbReference type="Gene3D" id="2.60.120.620">
    <property type="entry name" value="q2cbj1_9rhob like domain"/>
    <property type="match status" value="1"/>
</dbReference>
<dbReference type="InterPro" id="IPR005123">
    <property type="entry name" value="Oxoglu/Fe-dep_dioxygenase_dom"/>
</dbReference>
<organism evidence="3">
    <name type="scientific">Rhizobium sp. ZPR3</name>
    <dbReference type="NCBI Taxonomy" id="3158967"/>
    <lineage>
        <taxon>Bacteria</taxon>
        <taxon>Pseudomonadati</taxon>
        <taxon>Pseudomonadota</taxon>
        <taxon>Alphaproteobacteria</taxon>
        <taxon>Hyphomicrobiales</taxon>
        <taxon>Rhizobiaceae</taxon>
        <taxon>Rhizobium/Agrobacterium group</taxon>
        <taxon>Rhizobium</taxon>
    </lineage>
</organism>
<gene>
    <name evidence="3" type="ORF">ABM479_31070</name>
</gene>
<dbReference type="RefSeq" id="WP_349961487.1">
    <property type="nucleotide sequence ID" value="NZ_CP157962.1"/>
</dbReference>
<feature type="domain" description="Fe2OG dioxygenase" evidence="2">
    <location>
        <begin position="135"/>
        <end position="248"/>
    </location>
</feature>
<accession>A0AAU7S2S3</accession>
<geneLocation type="plasmid" evidence="3">
    <name>unnamed2</name>
</geneLocation>
<evidence type="ECO:0000259" key="2">
    <source>
        <dbReference type="PROSITE" id="PS51471"/>
    </source>
</evidence>
<proteinExistence type="inferred from homology"/>
<dbReference type="GO" id="GO:0016491">
    <property type="term" value="F:oxidoreductase activity"/>
    <property type="evidence" value="ECO:0007669"/>
    <property type="project" value="UniProtKB-KW"/>
</dbReference>
<dbReference type="AlphaFoldDB" id="A0AAU7S2S3"/>
<evidence type="ECO:0000313" key="3">
    <source>
        <dbReference type="EMBL" id="XBT96689.1"/>
    </source>
</evidence>
<protein>
    <submittedName>
        <fullName evidence="3">2OG-Fe(II) oxygenase</fullName>
    </submittedName>
</protein>
<dbReference type="GO" id="GO:0046872">
    <property type="term" value="F:metal ion binding"/>
    <property type="evidence" value="ECO:0007669"/>
    <property type="project" value="UniProtKB-KW"/>
</dbReference>
<keyword evidence="1" id="KW-0408">Iron</keyword>
<dbReference type="InterPro" id="IPR018655">
    <property type="entry name" value="DUF2086"/>
</dbReference>
<sequence length="249" mass="28121">MNTQLSSFAPPPMESTLEARVDAYDWSSLAGELDGFGCAILPKLLAPDECGAISRLYPEERHFRSHIIMARHGFGRGEYRYFNYPLPGLLGGLRTALYPHLANIANRWNARMGIEERYPDEHAAFLRQCHEAGQRRPTPLLLQYVPGDFNCLHQDLYGELAFPIQVAILLSEPGRDFTGGEFVLTEQRPRMQSRVEVVPLRQGDAVAFAVHNRPVRGTKGSYRVNLRHGVSRVRSGMRHTVGIIFHDAR</sequence>
<dbReference type="EMBL" id="CP157962">
    <property type="protein sequence ID" value="XBT96689.1"/>
    <property type="molecule type" value="Genomic_DNA"/>
</dbReference>
<name>A0AAU7S2S3_9HYPH</name>
<keyword evidence="1" id="KW-0560">Oxidoreductase</keyword>
<reference evidence="3" key="1">
    <citation type="submission" date="2024-06" db="EMBL/GenBank/DDBJ databases">
        <authorList>
            <person name="Li T."/>
            <person name="Gao R."/>
        </authorList>
    </citation>
    <scope>NUCLEOTIDE SEQUENCE</scope>
    <source>
        <strain evidence="3">ZPR3</strain>
        <plasmid evidence="3">unnamed2</plasmid>
    </source>
</reference>
<comment type="similarity">
    <text evidence="1">Belongs to the iron/ascorbate-dependent oxidoreductase family.</text>
</comment>
<dbReference type="PROSITE" id="PS51471">
    <property type="entry name" value="FE2OG_OXY"/>
    <property type="match status" value="1"/>
</dbReference>
<keyword evidence="3" id="KW-0614">Plasmid</keyword>
<dbReference type="Pfam" id="PF09859">
    <property type="entry name" value="Oxygenase-NA"/>
    <property type="match status" value="1"/>
</dbReference>